<reference evidence="4" key="1">
    <citation type="submission" date="2015-07" db="EMBL/GenBank/DDBJ databases">
        <authorList>
            <consortium name="Consortium for Microbial Forensics and Genomics (microFORGE)"/>
            <person name="Knight B.M."/>
            <person name="Roberts D.P."/>
            <person name="Lin D."/>
            <person name="Hari K."/>
            <person name="Fletcher J."/>
            <person name="Melcher U."/>
            <person name="Blagden T."/>
            <person name="Winegar R.A."/>
        </authorList>
    </citation>
    <scope>NUCLEOTIDE SEQUENCE [LARGE SCALE GENOMIC DNA]</scope>
    <source>
        <strain evidence="4">NRRL B-1447</strain>
    </source>
</reference>
<gene>
    <name evidence="3" type="ORF">ADK75_10100</name>
</gene>
<dbReference type="EMBL" id="LGUV01000076">
    <property type="protein sequence ID" value="KOG55749.1"/>
    <property type="molecule type" value="Genomic_DNA"/>
</dbReference>
<dbReference type="AlphaFoldDB" id="A0A0L8MZB1"/>
<evidence type="ECO:0000313" key="4">
    <source>
        <dbReference type="Proteomes" id="UP000037084"/>
    </source>
</evidence>
<name>A0A0L8MZB1_STRVG</name>
<feature type="domain" description="ATP-grasp" evidence="2">
    <location>
        <begin position="49"/>
        <end position="110"/>
    </location>
</feature>
<comment type="caution">
    <text evidence="3">The sequence shown here is derived from an EMBL/GenBank/DDBJ whole genome shotgun (WGS) entry which is preliminary data.</text>
</comment>
<proteinExistence type="predicted"/>
<dbReference type="SUPFAM" id="SSF56059">
    <property type="entry name" value="Glutathione synthetase ATP-binding domain-like"/>
    <property type="match status" value="1"/>
</dbReference>
<keyword evidence="1" id="KW-0547">Nucleotide-binding</keyword>
<dbReference type="PATRIC" id="fig|1961.12.peg.2317"/>
<evidence type="ECO:0000313" key="3">
    <source>
        <dbReference type="EMBL" id="KOG55749.1"/>
    </source>
</evidence>
<organism evidence="3 4">
    <name type="scientific">Streptomyces virginiae</name>
    <name type="common">Streptomyces cinnamonensis</name>
    <dbReference type="NCBI Taxonomy" id="1961"/>
    <lineage>
        <taxon>Bacteria</taxon>
        <taxon>Bacillati</taxon>
        <taxon>Actinomycetota</taxon>
        <taxon>Actinomycetes</taxon>
        <taxon>Kitasatosporales</taxon>
        <taxon>Streptomycetaceae</taxon>
        <taxon>Streptomyces</taxon>
    </lineage>
</organism>
<evidence type="ECO:0000259" key="2">
    <source>
        <dbReference type="PROSITE" id="PS50975"/>
    </source>
</evidence>
<dbReference type="PANTHER" id="PTHR21621">
    <property type="entry name" value="RIBOSOMAL PROTEIN S6 MODIFICATION PROTEIN"/>
    <property type="match status" value="1"/>
</dbReference>
<dbReference type="Proteomes" id="UP000037084">
    <property type="component" value="Unassembled WGS sequence"/>
</dbReference>
<evidence type="ECO:0000256" key="1">
    <source>
        <dbReference type="PROSITE-ProRule" id="PRU00409"/>
    </source>
</evidence>
<protein>
    <recommendedName>
        <fullName evidence="2">ATP-grasp domain-containing protein</fullName>
    </recommendedName>
</protein>
<dbReference type="PANTHER" id="PTHR21621:SF0">
    <property type="entry name" value="BETA-CITRYLGLUTAMATE SYNTHASE B-RELATED"/>
    <property type="match status" value="1"/>
</dbReference>
<keyword evidence="1" id="KW-0067">ATP-binding</keyword>
<dbReference type="PROSITE" id="PS50975">
    <property type="entry name" value="ATP_GRASP"/>
    <property type="match status" value="1"/>
</dbReference>
<dbReference type="GO" id="GO:0005737">
    <property type="term" value="C:cytoplasm"/>
    <property type="evidence" value="ECO:0007669"/>
    <property type="project" value="TreeGrafter"/>
</dbReference>
<dbReference type="GO" id="GO:0009432">
    <property type="term" value="P:SOS response"/>
    <property type="evidence" value="ECO:0007669"/>
    <property type="project" value="TreeGrafter"/>
</dbReference>
<dbReference type="GO" id="GO:0018169">
    <property type="term" value="F:ribosomal S6-glutamic acid ligase activity"/>
    <property type="evidence" value="ECO:0007669"/>
    <property type="project" value="TreeGrafter"/>
</dbReference>
<dbReference type="GO" id="GO:0005524">
    <property type="term" value="F:ATP binding"/>
    <property type="evidence" value="ECO:0007669"/>
    <property type="project" value="UniProtKB-UniRule"/>
</dbReference>
<sequence>MIYQEIIPGGRHLRMNVLGERTVTVLLESEDLDWRPNLDIPAREVLIPNEIEESVLATLKSLGLNMGAVDMKITDDGKYVFLEVNPQGQFLFLEGMCGVPITDRVADYFMSEITGNLIPWEASPNVRSL</sequence>
<dbReference type="Gene3D" id="3.30.470.20">
    <property type="entry name" value="ATP-grasp fold, B domain"/>
    <property type="match status" value="1"/>
</dbReference>
<accession>A0A0L8MZB1</accession>
<dbReference type="InterPro" id="IPR011761">
    <property type="entry name" value="ATP-grasp"/>
</dbReference>
<dbReference type="GO" id="GO:0046872">
    <property type="term" value="F:metal ion binding"/>
    <property type="evidence" value="ECO:0007669"/>
    <property type="project" value="InterPro"/>
</dbReference>